<comment type="caution">
    <text evidence="2">The sequence shown here is derived from an EMBL/GenBank/DDBJ whole genome shotgun (WGS) entry which is preliminary data.</text>
</comment>
<sequence>MHRRDDTALGRVLAILERGDQPRDIFKKLYNLCGLSGVVAEDLYKSGKPGQYHRTGEESFRPPLFPSVNQWKTPLPWVKSQPTKKTNTRESPPLSSRHVGTTVSALAEGINTIMSILHVVRSAEVANLAAKFRKAKHDVDRRESSWKTRNSLINYKIL</sequence>
<dbReference type="AlphaFoldDB" id="A0A4C1Y5W1"/>
<proteinExistence type="predicted"/>
<organism evidence="2 3">
    <name type="scientific">Eumeta variegata</name>
    <name type="common">Bagworm moth</name>
    <name type="synonym">Eumeta japonica</name>
    <dbReference type="NCBI Taxonomy" id="151549"/>
    <lineage>
        <taxon>Eukaryota</taxon>
        <taxon>Metazoa</taxon>
        <taxon>Ecdysozoa</taxon>
        <taxon>Arthropoda</taxon>
        <taxon>Hexapoda</taxon>
        <taxon>Insecta</taxon>
        <taxon>Pterygota</taxon>
        <taxon>Neoptera</taxon>
        <taxon>Endopterygota</taxon>
        <taxon>Lepidoptera</taxon>
        <taxon>Glossata</taxon>
        <taxon>Ditrysia</taxon>
        <taxon>Tineoidea</taxon>
        <taxon>Psychidae</taxon>
        <taxon>Oiketicinae</taxon>
        <taxon>Eumeta</taxon>
    </lineage>
</organism>
<accession>A0A4C1Y5W1</accession>
<gene>
    <name evidence="2" type="ORF">EVAR_48272_1</name>
</gene>
<evidence type="ECO:0000313" key="2">
    <source>
        <dbReference type="EMBL" id="GBP70344.1"/>
    </source>
</evidence>
<evidence type="ECO:0000313" key="3">
    <source>
        <dbReference type="Proteomes" id="UP000299102"/>
    </source>
</evidence>
<feature type="region of interest" description="Disordered" evidence="1">
    <location>
        <begin position="77"/>
        <end position="97"/>
    </location>
</feature>
<keyword evidence="3" id="KW-1185">Reference proteome</keyword>
<reference evidence="2 3" key="1">
    <citation type="journal article" date="2019" name="Commun. Biol.">
        <title>The bagworm genome reveals a unique fibroin gene that provides high tensile strength.</title>
        <authorList>
            <person name="Kono N."/>
            <person name="Nakamura H."/>
            <person name="Ohtoshi R."/>
            <person name="Tomita M."/>
            <person name="Numata K."/>
            <person name="Arakawa K."/>
        </authorList>
    </citation>
    <scope>NUCLEOTIDE SEQUENCE [LARGE SCALE GENOMIC DNA]</scope>
</reference>
<protein>
    <submittedName>
        <fullName evidence="2">Uncharacterized protein</fullName>
    </submittedName>
</protein>
<dbReference type="OrthoDB" id="7616876at2759"/>
<name>A0A4C1Y5W1_EUMVA</name>
<dbReference type="Proteomes" id="UP000299102">
    <property type="component" value="Unassembled WGS sequence"/>
</dbReference>
<dbReference type="EMBL" id="BGZK01001070">
    <property type="protein sequence ID" value="GBP70344.1"/>
    <property type="molecule type" value="Genomic_DNA"/>
</dbReference>
<feature type="compositionally biased region" description="Polar residues" evidence="1">
    <location>
        <begin position="80"/>
        <end position="97"/>
    </location>
</feature>
<evidence type="ECO:0000256" key="1">
    <source>
        <dbReference type="SAM" id="MobiDB-lite"/>
    </source>
</evidence>